<keyword evidence="2" id="KW-0970">Cilium biogenesis/degradation</keyword>
<evidence type="ECO:0000313" key="4">
    <source>
        <dbReference type="EMBL" id="CAD7222370.1"/>
    </source>
</evidence>
<dbReference type="AlphaFoldDB" id="A0A7R8W564"/>
<dbReference type="GO" id="GO:0005929">
    <property type="term" value="C:cilium"/>
    <property type="evidence" value="ECO:0007669"/>
    <property type="project" value="TreeGrafter"/>
</dbReference>
<comment type="similarity">
    <text evidence="1">Belongs to the IFT43 family.</text>
</comment>
<dbReference type="Pfam" id="PF15305">
    <property type="entry name" value="IFT43"/>
    <property type="match status" value="1"/>
</dbReference>
<dbReference type="EMBL" id="OB660052">
    <property type="protein sequence ID" value="CAD7222370.1"/>
    <property type="molecule type" value="Genomic_DNA"/>
</dbReference>
<dbReference type="GO" id="GO:0035721">
    <property type="term" value="P:intraciliary retrograde transport"/>
    <property type="evidence" value="ECO:0007669"/>
    <property type="project" value="TreeGrafter"/>
</dbReference>
<name>A0A7R8W564_9CRUS</name>
<dbReference type="PANTHER" id="PTHR33724:SF1">
    <property type="entry name" value="INTRAFLAGELLAR TRANSPORT PROTEIN 43 HOMOLOG"/>
    <property type="match status" value="1"/>
</dbReference>
<proteinExistence type="inferred from homology"/>
<gene>
    <name evidence="4" type="ORF">CTOB1V02_LOCUS381</name>
</gene>
<dbReference type="OrthoDB" id="206950at2759"/>
<accession>A0A7R8W564</accession>
<sequence length="165" mass="18364">SQDPKPPPRSRRAGGWADDIPKTAGRRRSSGFNTMEDERFRVNAEPLPKADSDDDEDGIIPAIPDLEEVQDEDFTQMVADAPVVSGTRVATFKELDNDLFRHSAFATLDDIDLRALTRCLTSEQETKEPDVPWTWDILFTEVTSDLLQQEAGADENTGERVSSAI</sequence>
<evidence type="ECO:0000256" key="3">
    <source>
        <dbReference type="SAM" id="MobiDB-lite"/>
    </source>
</evidence>
<evidence type="ECO:0000256" key="2">
    <source>
        <dbReference type="ARBA" id="ARBA00022794"/>
    </source>
</evidence>
<feature type="region of interest" description="Disordered" evidence="3">
    <location>
        <begin position="1"/>
        <end position="59"/>
    </location>
</feature>
<evidence type="ECO:0000256" key="1">
    <source>
        <dbReference type="ARBA" id="ARBA00007563"/>
    </source>
</evidence>
<organism evidence="4">
    <name type="scientific">Cyprideis torosa</name>
    <dbReference type="NCBI Taxonomy" id="163714"/>
    <lineage>
        <taxon>Eukaryota</taxon>
        <taxon>Metazoa</taxon>
        <taxon>Ecdysozoa</taxon>
        <taxon>Arthropoda</taxon>
        <taxon>Crustacea</taxon>
        <taxon>Oligostraca</taxon>
        <taxon>Ostracoda</taxon>
        <taxon>Podocopa</taxon>
        <taxon>Podocopida</taxon>
        <taxon>Cytherocopina</taxon>
        <taxon>Cytheroidea</taxon>
        <taxon>Cytherideidae</taxon>
        <taxon>Cyprideis</taxon>
    </lineage>
</organism>
<reference evidence="4" key="1">
    <citation type="submission" date="2020-11" db="EMBL/GenBank/DDBJ databases">
        <authorList>
            <person name="Tran Van P."/>
        </authorList>
    </citation>
    <scope>NUCLEOTIDE SEQUENCE</scope>
</reference>
<dbReference type="InterPro" id="IPR029302">
    <property type="entry name" value="IFT43"/>
</dbReference>
<dbReference type="PANTHER" id="PTHR33724">
    <property type="entry name" value="INTRAFLAGELLAR TRANSPORT PROTEIN 43 HOMOLOG"/>
    <property type="match status" value="1"/>
</dbReference>
<protein>
    <submittedName>
        <fullName evidence="4">Uncharacterized protein</fullName>
    </submittedName>
</protein>
<feature type="non-terminal residue" evidence="4">
    <location>
        <position position="1"/>
    </location>
</feature>
<dbReference type="GO" id="GO:0030991">
    <property type="term" value="C:intraciliary transport particle A"/>
    <property type="evidence" value="ECO:0007669"/>
    <property type="project" value="InterPro"/>
</dbReference>